<proteinExistence type="predicted"/>
<accession>A0A1J5QL64</accession>
<dbReference type="AlphaFoldDB" id="A0A1J5QL64"/>
<keyword evidence="1" id="KW-0472">Membrane</keyword>
<dbReference type="EMBL" id="MLJW01000633">
    <property type="protein sequence ID" value="OIQ84246.1"/>
    <property type="molecule type" value="Genomic_DNA"/>
</dbReference>
<comment type="caution">
    <text evidence="2">The sequence shown here is derived from an EMBL/GenBank/DDBJ whole genome shotgun (WGS) entry which is preliminary data.</text>
</comment>
<sequence>MLKAIRLIVLVITPLIFCAAWYIAPSLLGAEALRFLSGLVVILWGLEFYFFRKLGEVSAVQGITSREHERLVIKLSLLRKRIWWVGGIGLICSVIIWMLATLGLPATSPIYASMVGVLVGISLSYLILLPGWFNESQEFIDEVRRLEASKKKLADIAKLLGTDLK</sequence>
<protein>
    <submittedName>
        <fullName evidence="2">Uncharacterized protein</fullName>
    </submittedName>
</protein>
<evidence type="ECO:0000313" key="2">
    <source>
        <dbReference type="EMBL" id="OIQ84246.1"/>
    </source>
</evidence>
<name>A0A1J5QL64_9ZZZZ</name>
<keyword evidence="1" id="KW-1133">Transmembrane helix</keyword>
<feature type="transmembrane region" description="Helical" evidence="1">
    <location>
        <begin position="82"/>
        <end position="104"/>
    </location>
</feature>
<organism evidence="2">
    <name type="scientific">mine drainage metagenome</name>
    <dbReference type="NCBI Taxonomy" id="410659"/>
    <lineage>
        <taxon>unclassified sequences</taxon>
        <taxon>metagenomes</taxon>
        <taxon>ecological metagenomes</taxon>
    </lineage>
</organism>
<gene>
    <name evidence="2" type="ORF">GALL_339370</name>
</gene>
<evidence type="ECO:0000256" key="1">
    <source>
        <dbReference type="SAM" id="Phobius"/>
    </source>
</evidence>
<feature type="transmembrane region" description="Helical" evidence="1">
    <location>
        <begin position="33"/>
        <end position="51"/>
    </location>
</feature>
<keyword evidence="1" id="KW-0812">Transmembrane</keyword>
<feature type="transmembrane region" description="Helical" evidence="1">
    <location>
        <begin position="110"/>
        <end position="129"/>
    </location>
</feature>
<feature type="transmembrane region" description="Helical" evidence="1">
    <location>
        <begin position="7"/>
        <end position="27"/>
    </location>
</feature>
<reference evidence="2" key="1">
    <citation type="submission" date="2016-10" db="EMBL/GenBank/DDBJ databases">
        <title>Sequence of Gallionella enrichment culture.</title>
        <authorList>
            <person name="Poehlein A."/>
            <person name="Muehling M."/>
            <person name="Daniel R."/>
        </authorList>
    </citation>
    <scope>NUCLEOTIDE SEQUENCE</scope>
</reference>